<name>A0A1B8RP35_9CLOT</name>
<dbReference type="OrthoDB" id="2223488at2"/>
<dbReference type="EMBL" id="MAPZ01000019">
    <property type="protein sequence ID" value="OBY10582.1"/>
    <property type="molecule type" value="Genomic_DNA"/>
</dbReference>
<evidence type="ECO:0000313" key="2">
    <source>
        <dbReference type="Proteomes" id="UP000092714"/>
    </source>
</evidence>
<evidence type="ECO:0000313" key="1">
    <source>
        <dbReference type="EMBL" id="OBY10582.1"/>
    </source>
</evidence>
<comment type="caution">
    <text evidence="1">The sequence shown here is derived from an EMBL/GenBank/DDBJ whole genome shotgun (WGS) entry which is preliminary data.</text>
</comment>
<accession>A0A1B8RP35</accession>
<evidence type="ECO:0008006" key="3">
    <source>
        <dbReference type="Google" id="ProtNLM"/>
    </source>
</evidence>
<sequence length="102" mass="11913">MGEILITRDYHELYSSQEFKIIIDGKEVNNIKNNKRKVISLSVGQHEMYIQVMGTKSPTKIVNIEPKKTLRLSCGSNLKGFKYIFHWLFAFSKNNIYLEETI</sequence>
<dbReference type="eggNOG" id="ENOG503084E">
    <property type="taxonomic scope" value="Bacteria"/>
</dbReference>
<reference evidence="1 2" key="1">
    <citation type="submission" date="2016-06" db="EMBL/GenBank/DDBJ databases">
        <authorList>
            <person name="Kjaerup R.B."/>
            <person name="Dalgaard T.S."/>
            <person name="Juul-Madsen H.R."/>
        </authorList>
    </citation>
    <scope>NUCLEOTIDE SEQUENCE [LARGE SCALE GENOMIC DNA]</scope>
    <source>
        <strain evidence="1 2">373-A1</strain>
    </source>
</reference>
<dbReference type="AlphaFoldDB" id="A0A1B8RP35"/>
<dbReference type="Proteomes" id="UP000092714">
    <property type="component" value="Unassembled WGS sequence"/>
</dbReference>
<gene>
    <name evidence="1" type="ORF">CP373A1_08720</name>
</gene>
<protein>
    <recommendedName>
        <fullName evidence="3">PEGA domain-containing protein</fullName>
    </recommendedName>
</protein>
<keyword evidence="2" id="KW-1185">Reference proteome</keyword>
<proteinExistence type="predicted"/>
<dbReference type="RefSeq" id="WP_027098252.1">
    <property type="nucleotide sequence ID" value="NZ_JADMZC010000001.1"/>
</dbReference>
<organism evidence="1 2">
    <name type="scientific">Clostridium paraputrificum</name>
    <dbReference type="NCBI Taxonomy" id="29363"/>
    <lineage>
        <taxon>Bacteria</taxon>
        <taxon>Bacillati</taxon>
        <taxon>Bacillota</taxon>
        <taxon>Clostridia</taxon>
        <taxon>Eubacteriales</taxon>
        <taxon>Clostridiaceae</taxon>
        <taxon>Clostridium</taxon>
    </lineage>
</organism>
<dbReference type="GeneID" id="42776078"/>